<dbReference type="InterPro" id="IPR006359">
    <property type="entry name" value="Tscrpt_elong_fac_GreA"/>
</dbReference>
<dbReference type="InterPro" id="IPR001437">
    <property type="entry name" value="Tscrpt_elong_fac_GreA/B_C"/>
</dbReference>
<dbReference type="PROSITE" id="PS00829">
    <property type="entry name" value="GREAB_1"/>
    <property type="match status" value="1"/>
</dbReference>
<dbReference type="PANTHER" id="PTHR30437:SF4">
    <property type="entry name" value="TRANSCRIPTION ELONGATION FACTOR GREA"/>
    <property type="match status" value="1"/>
</dbReference>
<evidence type="ECO:0000256" key="3">
    <source>
        <dbReference type="ARBA" id="ARBA00023015"/>
    </source>
</evidence>
<dbReference type="Gene3D" id="1.10.287.180">
    <property type="entry name" value="Transcription elongation factor, GreA/GreB, N-terminal domain"/>
    <property type="match status" value="1"/>
</dbReference>
<dbReference type="AlphaFoldDB" id="A0A0W0SRM8"/>
<evidence type="ECO:0000256" key="8">
    <source>
        <dbReference type="HAMAP-Rule" id="MF_00105"/>
    </source>
</evidence>
<keyword evidence="12" id="KW-0251">Elongation factor</keyword>
<dbReference type="NCBIfam" id="NF001261">
    <property type="entry name" value="PRK00226.1-2"/>
    <property type="match status" value="1"/>
</dbReference>
<dbReference type="NCBIfam" id="TIGR01462">
    <property type="entry name" value="greA"/>
    <property type="match status" value="1"/>
</dbReference>
<dbReference type="InterPro" id="IPR018151">
    <property type="entry name" value="TF_GreA/GreB_CS"/>
</dbReference>
<keyword evidence="12" id="KW-0648">Protein biosynthesis</keyword>
<dbReference type="PROSITE" id="PS00830">
    <property type="entry name" value="GREAB_2"/>
    <property type="match status" value="1"/>
</dbReference>
<dbReference type="InterPro" id="IPR036953">
    <property type="entry name" value="GreA/GreB_C_sf"/>
</dbReference>
<keyword evidence="3 8" id="KW-0805">Transcription regulation</keyword>
<reference evidence="12 13" key="1">
    <citation type="submission" date="2015-11" db="EMBL/GenBank/DDBJ databases">
        <title>Genomic analysis of 38 Legionella species identifies large and diverse effector repertoires.</title>
        <authorList>
            <person name="Burstein D."/>
            <person name="Amaro F."/>
            <person name="Zusman T."/>
            <person name="Lifshitz Z."/>
            <person name="Cohen O."/>
            <person name="Gilbert J.A."/>
            <person name="Pupko T."/>
            <person name="Shuman H.A."/>
            <person name="Segal G."/>
        </authorList>
    </citation>
    <scope>NUCLEOTIDE SEQUENCE [LARGE SCALE GENOMIC DNA]</scope>
    <source>
        <strain evidence="12 13">ATCC 700990</strain>
    </source>
</reference>
<dbReference type="PIRSF" id="PIRSF006092">
    <property type="entry name" value="GreA_GreB"/>
    <property type="match status" value="1"/>
</dbReference>
<dbReference type="InterPro" id="IPR023459">
    <property type="entry name" value="Tscrpt_elong_fac_GreA/B_fam"/>
</dbReference>
<evidence type="ECO:0000313" key="13">
    <source>
        <dbReference type="Proteomes" id="UP000054736"/>
    </source>
</evidence>
<dbReference type="InterPro" id="IPR028624">
    <property type="entry name" value="Tscrpt_elong_fac_GreA/B"/>
</dbReference>
<dbReference type="NCBIfam" id="NF001264">
    <property type="entry name" value="PRK00226.1-5"/>
    <property type="match status" value="1"/>
</dbReference>
<dbReference type="Pfam" id="PF03449">
    <property type="entry name" value="GreA_GreB_N"/>
    <property type="match status" value="1"/>
</dbReference>
<dbReference type="SUPFAM" id="SSF46557">
    <property type="entry name" value="GreA transcript cleavage protein, N-terminal domain"/>
    <property type="match status" value="1"/>
</dbReference>
<gene>
    <name evidence="8 12" type="primary">greA</name>
    <name evidence="12" type="ORF">Ldro_2209</name>
</gene>
<dbReference type="GO" id="GO:0003746">
    <property type="term" value="F:translation elongation factor activity"/>
    <property type="evidence" value="ECO:0007669"/>
    <property type="project" value="UniProtKB-KW"/>
</dbReference>
<dbReference type="FunFam" id="3.10.50.30:FF:000001">
    <property type="entry name" value="Transcription elongation factor GreA"/>
    <property type="match status" value="1"/>
</dbReference>
<dbReference type="Proteomes" id="UP000054736">
    <property type="component" value="Unassembled WGS sequence"/>
</dbReference>
<keyword evidence="4 8" id="KW-0238">DNA-binding</keyword>
<dbReference type="STRING" id="1212489.Ldro_2209"/>
<evidence type="ECO:0000313" key="12">
    <source>
        <dbReference type="EMBL" id="KTC85884.1"/>
    </source>
</evidence>
<dbReference type="GO" id="GO:0003677">
    <property type="term" value="F:DNA binding"/>
    <property type="evidence" value="ECO:0007669"/>
    <property type="project" value="UniProtKB-UniRule"/>
</dbReference>
<feature type="domain" description="Transcription elongation factor GreA/GreB C-terminal" evidence="10">
    <location>
        <begin position="83"/>
        <end position="157"/>
    </location>
</feature>
<dbReference type="OrthoDB" id="9808774at2"/>
<keyword evidence="5 8" id="KW-0804">Transcription</keyword>
<dbReference type="FunFam" id="1.10.287.180:FF:000001">
    <property type="entry name" value="Transcription elongation factor GreA"/>
    <property type="match status" value="1"/>
</dbReference>
<dbReference type="InterPro" id="IPR036805">
    <property type="entry name" value="Tscrpt_elong_fac_GreA/B_N_sf"/>
</dbReference>
<dbReference type="GO" id="GO:0070063">
    <property type="term" value="F:RNA polymerase binding"/>
    <property type="evidence" value="ECO:0007669"/>
    <property type="project" value="InterPro"/>
</dbReference>
<dbReference type="GO" id="GO:0032784">
    <property type="term" value="P:regulation of DNA-templated transcription elongation"/>
    <property type="evidence" value="ECO:0007669"/>
    <property type="project" value="UniProtKB-UniRule"/>
</dbReference>
<evidence type="ECO:0000259" key="11">
    <source>
        <dbReference type="Pfam" id="PF03449"/>
    </source>
</evidence>
<dbReference type="Gene3D" id="3.10.50.30">
    <property type="entry name" value="Transcription elongation factor, GreA/GreB, C-terminal domain"/>
    <property type="match status" value="1"/>
</dbReference>
<evidence type="ECO:0000256" key="5">
    <source>
        <dbReference type="ARBA" id="ARBA00023163"/>
    </source>
</evidence>
<dbReference type="NCBIfam" id="NF001263">
    <property type="entry name" value="PRK00226.1-4"/>
    <property type="match status" value="1"/>
</dbReference>
<evidence type="ECO:0000256" key="9">
    <source>
        <dbReference type="RuleBase" id="RU000556"/>
    </source>
</evidence>
<comment type="caution">
    <text evidence="12">The sequence shown here is derived from an EMBL/GenBank/DDBJ whole genome shotgun (WGS) entry which is preliminary data.</text>
</comment>
<dbReference type="PATRIC" id="fig|1212489.4.peg.2332"/>
<dbReference type="HAMAP" id="MF_00105">
    <property type="entry name" value="GreA_GreB"/>
    <property type="match status" value="1"/>
</dbReference>
<evidence type="ECO:0000256" key="7">
    <source>
        <dbReference type="ARBA" id="ARBA00030776"/>
    </source>
</evidence>
<keyword evidence="13" id="KW-1185">Reference proteome</keyword>
<proteinExistence type="inferred from homology"/>
<feature type="domain" description="Transcription elongation factor GreA/GreB N-terminal" evidence="11">
    <location>
        <begin position="5"/>
        <end position="74"/>
    </location>
</feature>
<accession>A0A0W0SRM8</accession>
<evidence type="ECO:0000256" key="4">
    <source>
        <dbReference type="ARBA" id="ARBA00023125"/>
    </source>
</evidence>
<sequence length="162" mass="18108">MQKHPMTIQGAEALKTELHRLKTVERPSIIEAIATARAHGDLKENAEYHAAREQQSFNEGRIKELEAKLSHCQVVDISKLPNNGKVVFGAKVRLLHLQNEAEISYQIVGEDEADIKINKISYSSPIGRALIGKQVDDTVVVQTPGGLVEYEIIEVNYHQTQE</sequence>
<name>A0A0W0SRM8_9GAMM</name>
<dbReference type="InterPro" id="IPR022691">
    <property type="entry name" value="Tscrpt_elong_fac_GreA/B_N"/>
</dbReference>
<evidence type="ECO:0000256" key="1">
    <source>
        <dbReference type="ARBA" id="ARBA00008213"/>
    </source>
</evidence>
<evidence type="ECO:0000259" key="10">
    <source>
        <dbReference type="Pfam" id="PF01272"/>
    </source>
</evidence>
<protein>
    <recommendedName>
        <fullName evidence="2 8">Transcription elongation factor GreA</fullName>
    </recommendedName>
    <alternativeName>
        <fullName evidence="7 8">Transcript cleavage factor GreA</fullName>
    </alternativeName>
</protein>
<dbReference type="EMBL" id="LNXY01000027">
    <property type="protein sequence ID" value="KTC85884.1"/>
    <property type="molecule type" value="Genomic_DNA"/>
</dbReference>
<dbReference type="RefSeq" id="WP_058496479.1">
    <property type="nucleotide sequence ID" value="NZ_CAAAIU010000001.1"/>
</dbReference>
<dbReference type="PANTHER" id="PTHR30437">
    <property type="entry name" value="TRANSCRIPTION ELONGATION FACTOR GREA"/>
    <property type="match status" value="1"/>
</dbReference>
<evidence type="ECO:0000256" key="6">
    <source>
        <dbReference type="ARBA" id="ARBA00024916"/>
    </source>
</evidence>
<dbReference type="Pfam" id="PF01272">
    <property type="entry name" value="GreA_GreB"/>
    <property type="match status" value="1"/>
</dbReference>
<comment type="similarity">
    <text evidence="1 8 9">Belongs to the GreA/GreB family.</text>
</comment>
<evidence type="ECO:0000256" key="2">
    <source>
        <dbReference type="ARBA" id="ARBA00013729"/>
    </source>
</evidence>
<dbReference type="GO" id="GO:0006354">
    <property type="term" value="P:DNA-templated transcription elongation"/>
    <property type="evidence" value="ECO:0007669"/>
    <property type="project" value="TreeGrafter"/>
</dbReference>
<dbReference type="SUPFAM" id="SSF54534">
    <property type="entry name" value="FKBP-like"/>
    <property type="match status" value="1"/>
</dbReference>
<organism evidence="12 13">
    <name type="scientific">Legionella drozanskii LLAP-1</name>
    <dbReference type="NCBI Taxonomy" id="1212489"/>
    <lineage>
        <taxon>Bacteria</taxon>
        <taxon>Pseudomonadati</taxon>
        <taxon>Pseudomonadota</taxon>
        <taxon>Gammaproteobacteria</taxon>
        <taxon>Legionellales</taxon>
        <taxon>Legionellaceae</taxon>
        <taxon>Legionella</taxon>
    </lineage>
</organism>
<comment type="function">
    <text evidence="6 8 9">Necessary for efficient RNA polymerase transcription elongation past template-encoded arresting sites. The arresting sites in DNA have the property of trapping a certain fraction of elongating RNA polymerases that pass through, resulting in locked ternary complexes. Cleavage of the nascent transcript by cleavage factors such as GreA or GreB allows the resumption of elongation from the new 3'terminus. GreA releases sequences of 2 to 3 nucleotides.</text>
</comment>